<dbReference type="EMBL" id="JAAAMV010000005">
    <property type="protein sequence ID" value="NBD24200.1"/>
    <property type="molecule type" value="Genomic_DNA"/>
</dbReference>
<dbReference type="InterPro" id="IPR003362">
    <property type="entry name" value="Bact_transf"/>
</dbReference>
<keyword evidence="6 7" id="KW-0472">Membrane</keyword>
<feature type="transmembrane region" description="Helical" evidence="7">
    <location>
        <begin position="12"/>
        <end position="29"/>
    </location>
</feature>
<evidence type="ECO:0000256" key="2">
    <source>
        <dbReference type="ARBA" id="ARBA00006464"/>
    </source>
</evidence>
<dbReference type="RefSeq" id="WP_161743004.1">
    <property type="nucleotide sequence ID" value="NZ_JAAAMV010000005.1"/>
</dbReference>
<comment type="similarity">
    <text evidence="2">Belongs to the bacterial sugar transferase family.</text>
</comment>
<organism evidence="9 10">
    <name type="scientific">Paenibacillus glycinis</name>
    <dbReference type="NCBI Taxonomy" id="2697035"/>
    <lineage>
        <taxon>Bacteria</taxon>
        <taxon>Bacillati</taxon>
        <taxon>Bacillota</taxon>
        <taxon>Bacilli</taxon>
        <taxon>Bacillales</taxon>
        <taxon>Paenibacillaceae</taxon>
        <taxon>Paenibacillus</taxon>
    </lineage>
</organism>
<dbReference type="PANTHER" id="PTHR30576">
    <property type="entry name" value="COLANIC BIOSYNTHESIS UDP-GLUCOSE LIPID CARRIER TRANSFERASE"/>
    <property type="match status" value="1"/>
</dbReference>
<feature type="transmembrane region" description="Helical" evidence="7">
    <location>
        <begin position="79"/>
        <end position="100"/>
    </location>
</feature>
<proteinExistence type="inferred from homology"/>
<dbReference type="Proteomes" id="UP000665561">
    <property type="component" value="Unassembled WGS sequence"/>
</dbReference>
<sequence length="471" mass="54407">MIKLFRSSSAKWLVFLADCLFIYVSYWLAYSIKFHNRVPAEEWNSYLHYAPWLGVLMGGTFYFFNLYDMSGRQKLGKYRFNLVLAHLVIAVELIMLSYWFKGFILPRSILIIGFVLGLWFTVGLRHLFYYMQSKAIGKKRALIVIKDPKRDLAIVEKVQRQGNTWFEIQKVCILPDDNQRVAGAMLDEIDVLILNHDIPSQVRIELIRQAGVKQLEVVMIPDFYELYLTGAEPQQIDDLLVYSIMPPRLSLFERFAKRAIDLAIATVLLLIASPVMVLMFIVIPTTSRGKALFVQERVGLHEKQFNLMKFRSMVDNAEKGTGPVLARDRDPRITRLGQFIRATRIDELPQLINVMRGEMSLVGPRPEREFFITQFKEELPHYGYRLMVKPGLTGLAQVRANYTTMPSDKLRYDLLYIKNYSPMLDLKILFQTIMVVLQREQSKGVLADQAADATIEHLIVDAQMEMASSKD</sequence>
<evidence type="ECO:0000256" key="4">
    <source>
        <dbReference type="ARBA" id="ARBA00022692"/>
    </source>
</evidence>
<evidence type="ECO:0000256" key="1">
    <source>
        <dbReference type="ARBA" id="ARBA00004141"/>
    </source>
</evidence>
<keyword evidence="4 7" id="KW-0812">Transmembrane</keyword>
<reference evidence="9 10" key="1">
    <citation type="submission" date="2020-01" db="EMBL/GenBank/DDBJ databases">
        <title>Paenibacillus soybeanensis sp. nov. isolated from the nodules of soybean (Glycine max(L.) Merr).</title>
        <authorList>
            <person name="Wang H."/>
        </authorList>
    </citation>
    <scope>NUCLEOTIDE SEQUENCE [LARGE SCALE GENOMIC DNA]</scope>
    <source>
        <strain evidence="9 10">T1</strain>
    </source>
</reference>
<protein>
    <submittedName>
        <fullName evidence="9">Exopolysaccharide biosynthesis polyprenyl glycosylphosphotransferase</fullName>
    </submittedName>
</protein>
<accession>A0ABW9XNK6</accession>
<feature type="domain" description="Bacterial sugar transferase" evidence="8">
    <location>
        <begin position="257"/>
        <end position="438"/>
    </location>
</feature>
<dbReference type="InterPro" id="IPR017475">
    <property type="entry name" value="EPS_sugar_tfrase"/>
</dbReference>
<dbReference type="Pfam" id="PF02397">
    <property type="entry name" value="Bac_transf"/>
    <property type="match status" value="1"/>
</dbReference>
<evidence type="ECO:0000259" key="8">
    <source>
        <dbReference type="Pfam" id="PF02397"/>
    </source>
</evidence>
<evidence type="ECO:0000256" key="5">
    <source>
        <dbReference type="ARBA" id="ARBA00022989"/>
    </source>
</evidence>
<feature type="transmembrane region" description="Helical" evidence="7">
    <location>
        <begin position="262"/>
        <end position="283"/>
    </location>
</feature>
<gene>
    <name evidence="9" type="ORF">GT019_09965</name>
</gene>
<evidence type="ECO:0000256" key="3">
    <source>
        <dbReference type="ARBA" id="ARBA00022679"/>
    </source>
</evidence>
<evidence type="ECO:0000313" key="10">
    <source>
        <dbReference type="Proteomes" id="UP000665561"/>
    </source>
</evidence>
<keyword evidence="3" id="KW-0808">Transferase</keyword>
<dbReference type="PANTHER" id="PTHR30576:SF0">
    <property type="entry name" value="UNDECAPRENYL-PHOSPHATE N-ACETYLGALACTOSAMINYL 1-PHOSPHATE TRANSFERASE-RELATED"/>
    <property type="match status" value="1"/>
</dbReference>
<evidence type="ECO:0000256" key="7">
    <source>
        <dbReference type="SAM" id="Phobius"/>
    </source>
</evidence>
<keyword evidence="5 7" id="KW-1133">Transmembrane helix</keyword>
<comment type="caution">
    <text evidence="9">The sequence shown here is derived from an EMBL/GenBank/DDBJ whole genome shotgun (WGS) entry which is preliminary data.</text>
</comment>
<dbReference type="NCBIfam" id="TIGR03025">
    <property type="entry name" value="EPS_sugtrans"/>
    <property type="match status" value="1"/>
</dbReference>
<evidence type="ECO:0000256" key="6">
    <source>
        <dbReference type="ARBA" id="ARBA00023136"/>
    </source>
</evidence>
<feature type="transmembrane region" description="Helical" evidence="7">
    <location>
        <begin position="49"/>
        <end position="67"/>
    </location>
</feature>
<comment type="subcellular location">
    <subcellularLocation>
        <location evidence="1">Membrane</location>
        <topology evidence="1">Multi-pass membrane protein</topology>
    </subcellularLocation>
</comment>
<feature type="transmembrane region" description="Helical" evidence="7">
    <location>
        <begin position="106"/>
        <end position="130"/>
    </location>
</feature>
<keyword evidence="10" id="KW-1185">Reference proteome</keyword>
<evidence type="ECO:0000313" key="9">
    <source>
        <dbReference type="EMBL" id="NBD24200.1"/>
    </source>
</evidence>
<name>A0ABW9XNK6_9BACL</name>